<reference evidence="2 3" key="1">
    <citation type="submission" date="2007-03" db="EMBL/GenBank/DDBJ databases">
        <title>Complete sequence of plasmid pBVIE03 of Burkholderia vietnamiensis G4.</title>
        <authorList>
            <consortium name="US DOE Joint Genome Institute"/>
            <person name="Copeland A."/>
            <person name="Lucas S."/>
            <person name="Lapidus A."/>
            <person name="Barry K."/>
            <person name="Detter J.C."/>
            <person name="Glavina del Rio T."/>
            <person name="Hammon N."/>
            <person name="Israni S."/>
            <person name="Dalin E."/>
            <person name="Tice H."/>
            <person name="Pitluck S."/>
            <person name="Chain P."/>
            <person name="Malfatti S."/>
            <person name="Shin M."/>
            <person name="Vergez L."/>
            <person name="Schmutz J."/>
            <person name="Larimer F."/>
            <person name="Land M."/>
            <person name="Hauser L."/>
            <person name="Kyrpides N."/>
            <person name="Tiedje J."/>
            <person name="Richardson P."/>
        </authorList>
    </citation>
    <scope>NUCLEOTIDE SEQUENCE [LARGE SCALE GENOMIC DNA]</scope>
    <source>
        <strain evidence="3">G4 / LMG 22486</strain>
        <plasmid evidence="2 3">pBVIE03</plasmid>
    </source>
</reference>
<geneLocation type="plasmid" evidence="2 3">
    <name>pBVIE03</name>
</geneLocation>
<evidence type="ECO:0000313" key="2">
    <source>
        <dbReference type="EMBL" id="ABO60333.1"/>
    </source>
</evidence>
<organism evidence="2 3">
    <name type="scientific">Burkholderia vietnamiensis (strain G4 / LMG 22486)</name>
    <name type="common">Burkholderia cepacia (strain R1808)</name>
    <dbReference type="NCBI Taxonomy" id="269482"/>
    <lineage>
        <taxon>Bacteria</taxon>
        <taxon>Pseudomonadati</taxon>
        <taxon>Pseudomonadota</taxon>
        <taxon>Betaproteobacteria</taxon>
        <taxon>Burkholderiales</taxon>
        <taxon>Burkholderiaceae</taxon>
        <taxon>Burkholderia</taxon>
        <taxon>Burkholderia cepacia complex</taxon>
    </lineage>
</organism>
<keyword evidence="2" id="KW-0614">Plasmid</keyword>
<evidence type="ECO:0000313" key="3">
    <source>
        <dbReference type="Proteomes" id="UP000002287"/>
    </source>
</evidence>
<sequence>MNDSTAGTPSTALTTSSARDDATVDRVARFQSLQSGQYWRAAVAVIEQGIEQGTVLLIQSIRWVDDKPHTVILRPHPSKIGREVKLAIPQDDGSSRTKWFRYDEHRFLLDDFLNRFEYEPDHQPIRNSEVRAVQNRVNALQAELIETQSNPALLASVVDAGLRAQAEQAAPQDASAADAESTSTPRPSLPAAPAAADSGIVSLTTGTVANAIGSGITAERIAAMKAAASREHQIATIKANWIQSKTKAIADTITELTPYYEEQAAAALAQTEDVRTYVAKLLQGIESLDLYVGKGVTVDTIREGTPAAPDVPLTFVQKKLVMDEELAVWTDIDEWFDFQHEDKFFEALRAHDGLIDQIFPTERCVLVMATTRRFIDYGDARTNVARNEENAKVFLLVRNGMNIHRVLSPVESHLGANRLFPTQSDQDAVFRGLDGSQIKFEDVAFTDKLAKHELFALHYKRFLLLACGLDHRLKLFGHFYEGAPSLDFVSLAFQEQHCRFLHDDDASTQLPGGERQSLTDWIEEKNAYLRSGSRVLCNWREVMNPDTAPGACKSNGSTSGRGFDARYTPQDRLTVAIAYRDGKSICVDVEVSGYSYSSHGDRTFNCKVNLSKFRPGAWDYVDLPFLCLDAVDPMDLRWYIHHRGSRSNHLAYIRFFKQALKHVERERDEDRDTRNQLMQALVDGNVADPADHDAIIDQTVLAWRAANRGKPLPRFDGDHAPAAWTALLDQMYMLAGEGKRRVAEIESFVLALGYRPLRLVLSGAAKCIVYAAPRADECDDRLERHAWVHRITVERGKTKYVEKSRRWVALPKHAASETTLHEWNEASEWATRTSVFASFEHKAELFAATESFGAELAQFTQPLTELAHEDLFERWKRLRAAMLDGASSVQNPVLAIPFGIVYNERARAVRFLCIGTALPHAFLHRLAPNDAAQQSVHSAFVRPYARKERAAQEMQKALQVDAPWALFDVSISAVKPDHEPFVDYAHELDGQGNSPLLADWFDNWRTRVEKSGSVWVAPGAITADGRLALDPLLGIALPADYEPVRMLEITLTSPSDQHPPPYGRWIDICRGEETVRDRWHMGDSPEMKQLLASTPKARYNGYSRRTHKAHSPRDAREFIARHVAAEYGARFRAVPATQIAEAPQPPEGIERFFVLDDPAAN</sequence>
<dbReference type="AlphaFoldDB" id="A4JVN0"/>
<dbReference type="Proteomes" id="UP000002287">
    <property type="component" value="Plasmid pBVIE03"/>
</dbReference>
<feature type="region of interest" description="Disordered" evidence="1">
    <location>
        <begin position="166"/>
        <end position="193"/>
    </location>
</feature>
<proteinExistence type="predicted"/>
<name>A4JVN0_BURVG</name>
<dbReference type="KEGG" id="bvi:Bcep1808_7456"/>
<protein>
    <submittedName>
        <fullName evidence="2">Uncharacterized protein</fullName>
    </submittedName>
</protein>
<gene>
    <name evidence="2" type="ordered locus">Bcep1808_7456</name>
</gene>
<dbReference type="HOGENOM" id="CLU_281709_0_0_4"/>
<evidence type="ECO:0000256" key="1">
    <source>
        <dbReference type="SAM" id="MobiDB-lite"/>
    </source>
</evidence>
<dbReference type="EMBL" id="CP000619">
    <property type="protein sequence ID" value="ABO60333.1"/>
    <property type="molecule type" value="Genomic_DNA"/>
</dbReference>
<accession>A4JVN0</accession>